<feature type="compositionally biased region" description="Basic and acidic residues" evidence="1">
    <location>
        <begin position="389"/>
        <end position="403"/>
    </location>
</feature>
<feature type="compositionally biased region" description="Low complexity" evidence="1">
    <location>
        <begin position="207"/>
        <end position="216"/>
    </location>
</feature>
<dbReference type="RefSeq" id="XP_060292849.1">
    <property type="nucleotide sequence ID" value="XM_060440295.1"/>
</dbReference>
<feature type="region of interest" description="Disordered" evidence="1">
    <location>
        <begin position="295"/>
        <end position="414"/>
    </location>
</feature>
<evidence type="ECO:0000313" key="3">
    <source>
        <dbReference type="EMBL" id="KAK0709545.1"/>
    </source>
</evidence>
<feature type="transmembrane region" description="Helical" evidence="2">
    <location>
        <begin position="76"/>
        <end position="100"/>
    </location>
</feature>
<feature type="transmembrane region" description="Helical" evidence="2">
    <location>
        <begin position="150"/>
        <end position="172"/>
    </location>
</feature>
<keyword evidence="2" id="KW-0812">Transmembrane</keyword>
<sequence>MAWEASTWLVLVRLFQLVELLAVVGLNGFLTVMNYTERYYWSPFIMVIEVLLILLAIYTTLALVFRHTGQRSKRPACFVCFVVTDSIACATILAIITLLARAGLPKDCDGFATFDGEGEMASVQPNVYYYNAALPKLTLQKYCGLERSTYSVAISLVFTYIATIVLTVLRIFERTYTKNSKVSEVLDSLERNNLDEFKLSDDVPSHSSTPTLALPSRPLPPPSEGIMTRSNSLRSTVTASTSHAGSSLDRACLIPRRPVGQPPAPQAKPSIPPMPVIVSAGGVQHQGFVTVTLEEEDEHDEHHDDDDDDDNDDDDDDDDGSAEAALVADGMQHREQQQQRDQQFRLPMLPEEEQSAASALVSDGMRPSEPSLPPYYPRNGGGMPGHSSESNEMRLSEYVKGETRAQNLKDSGGY</sequence>
<feature type="compositionally biased region" description="Acidic residues" evidence="1">
    <location>
        <begin position="295"/>
        <end position="321"/>
    </location>
</feature>
<feature type="compositionally biased region" description="Pro residues" evidence="1">
    <location>
        <begin position="260"/>
        <end position="275"/>
    </location>
</feature>
<keyword evidence="2" id="KW-0472">Membrane</keyword>
<comment type="caution">
    <text evidence="3">The sequence shown here is derived from an EMBL/GenBank/DDBJ whole genome shotgun (WGS) entry which is preliminary data.</text>
</comment>
<keyword evidence="2" id="KW-1133">Transmembrane helix</keyword>
<keyword evidence="4" id="KW-1185">Reference proteome</keyword>
<dbReference type="GeneID" id="85323565"/>
<feature type="transmembrane region" description="Helical" evidence="2">
    <location>
        <begin position="12"/>
        <end position="33"/>
    </location>
</feature>
<dbReference type="EMBL" id="JAUIRO010000006">
    <property type="protein sequence ID" value="KAK0709545.1"/>
    <property type="molecule type" value="Genomic_DNA"/>
</dbReference>
<organism evidence="3 4">
    <name type="scientific">Lasiosphaeria miniovina</name>
    <dbReference type="NCBI Taxonomy" id="1954250"/>
    <lineage>
        <taxon>Eukaryota</taxon>
        <taxon>Fungi</taxon>
        <taxon>Dikarya</taxon>
        <taxon>Ascomycota</taxon>
        <taxon>Pezizomycotina</taxon>
        <taxon>Sordariomycetes</taxon>
        <taxon>Sordariomycetidae</taxon>
        <taxon>Sordariales</taxon>
        <taxon>Lasiosphaeriaceae</taxon>
        <taxon>Lasiosphaeria</taxon>
    </lineage>
</organism>
<dbReference type="Proteomes" id="UP001172101">
    <property type="component" value="Unassembled WGS sequence"/>
</dbReference>
<reference evidence="3" key="1">
    <citation type="submission" date="2023-06" db="EMBL/GenBank/DDBJ databases">
        <title>Genome-scale phylogeny and comparative genomics of the fungal order Sordariales.</title>
        <authorList>
            <consortium name="Lawrence Berkeley National Laboratory"/>
            <person name="Hensen N."/>
            <person name="Bonometti L."/>
            <person name="Westerberg I."/>
            <person name="Brannstrom I.O."/>
            <person name="Guillou S."/>
            <person name="Cros-Aarteil S."/>
            <person name="Calhoun S."/>
            <person name="Haridas S."/>
            <person name="Kuo A."/>
            <person name="Mondo S."/>
            <person name="Pangilinan J."/>
            <person name="Riley R."/>
            <person name="LaButti K."/>
            <person name="Andreopoulos B."/>
            <person name="Lipzen A."/>
            <person name="Chen C."/>
            <person name="Yanf M."/>
            <person name="Daum C."/>
            <person name="Ng V."/>
            <person name="Clum A."/>
            <person name="Steindorff A."/>
            <person name="Ohm R."/>
            <person name="Martin F."/>
            <person name="Silar P."/>
            <person name="Natvig D."/>
            <person name="Lalanne C."/>
            <person name="Gautier V."/>
            <person name="Ament-velasquez S.L."/>
            <person name="Kruys A."/>
            <person name="Hutchinson M.I."/>
            <person name="Powell A.J."/>
            <person name="Barry K."/>
            <person name="Miller A.N."/>
            <person name="Grigoriev I.V."/>
            <person name="Debuchy R."/>
            <person name="Gladieux P."/>
            <person name="Thoren M.H."/>
            <person name="Johannesson H."/>
        </authorList>
    </citation>
    <scope>NUCLEOTIDE SEQUENCE</scope>
    <source>
        <strain evidence="3">SMH2392-1A</strain>
    </source>
</reference>
<protein>
    <submittedName>
        <fullName evidence="3">Uncharacterized protein</fullName>
    </submittedName>
</protein>
<name>A0AA40A5G2_9PEZI</name>
<feature type="compositionally biased region" description="Polar residues" evidence="1">
    <location>
        <begin position="228"/>
        <end position="245"/>
    </location>
</feature>
<feature type="region of interest" description="Disordered" evidence="1">
    <location>
        <begin position="199"/>
        <end position="278"/>
    </location>
</feature>
<accession>A0AA40A5G2</accession>
<feature type="compositionally biased region" description="Polar residues" evidence="1">
    <location>
        <begin position="404"/>
        <end position="414"/>
    </location>
</feature>
<feature type="transmembrane region" description="Helical" evidence="2">
    <location>
        <begin position="39"/>
        <end position="64"/>
    </location>
</feature>
<dbReference type="AlphaFoldDB" id="A0AA40A5G2"/>
<proteinExistence type="predicted"/>
<evidence type="ECO:0000256" key="2">
    <source>
        <dbReference type="SAM" id="Phobius"/>
    </source>
</evidence>
<gene>
    <name evidence="3" type="ORF">B0T26DRAFT_678946</name>
</gene>
<evidence type="ECO:0000256" key="1">
    <source>
        <dbReference type="SAM" id="MobiDB-lite"/>
    </source>
</evidence>
<evidence type="ECO:0000313" key="4">
    <source>
        <dbReference type="Proteomes" id="UP001172101"/>
    </source>
</evidence>